<proteinExistence type="inferred from homology"/>
<comment type="pathway">
    <text evidence="1">Purine metabolism; 7-cyano-7-deazaguanine biosynthesis.</text>
</comment>
<evidence type="ECO:0000256" key="7">
    <source>
        <dbReference type="ARBA" id="ARBA00037993"/>
    </source>
</evidence>
<comment type="caution">
    <text evidence="10">The sequence shown here is derived from an EMBL/GenBank/DDBJ whole genome shotgun (WGS) entry which is preliminary data.</text>
</comment>
<dbReference type="Gene3D" id="3.40.50.620">
    <property type="entry name" value="HUPs"/>
    <property type="match status" value="1"/>
</dbReference>
<name>A0A9D2SBL4_9FIRM</name>
<dbReference type="GO" id="GO:0005524">
    <property type="term" value="F:ATP binding"/>
    <property type="evidence" value="ECO:0007669"/>
    <property type="project" value="UniProtKB-KW"/>
</dbReference>
<keyword evidence="5" id="KW-0862">Zinc</keyword>
<accession>A0A9D2SBL4</accession>
<keyword evidence="3" id="KW-0479">Metal-binding</keyword>
<evidence type="ECO:0000256" key="9">
    <source>
        <dbReference type="ARBA" id="ARBA00047890"/>
    </source>
</evidence>
<reference evidence="10" key="1">
    <citation type="journal article" date="2021" name="PeerJ">
        <title>Extensive microbial diversity within the chicken gut microbiome revealed by metagenomics and culture.</title>
        <authorList>
            <person name="Gilroy R."/>
            <person name="Ravi A."/>
            <person name="Getino M."/>
            <person name="Pursley I."/>
            <person name="Horton D.L."/>
            <person name="Alikhan N.F."/>
            <person name="Baker D."/>
            <person name="Gharbi K."/>
            <person name="Hall N."/>
            <person name="Watson M."/>
            <person name="Adriaenssens E.M."/>
            <person name="Foster-Nyarko E."/>
            <person name="Jarju S."/>
            <person name="Secka A."/>
            <person name="Antonio M."/>
            <person name="Oren A."/>
            <person name="Chaudhuri R.R."/>
            <person name="La Ragione R."/>
            <person name="Hildebrand F."/>
            <person name="Pallen M.J."/>
        </authorList>
    </citation>
    <scope>NUCLEOTIDE SEQUENCE</scope>
    <source>
        <strain evidence="10">CHK192-8294</strain>
    </source>
</reference>
<dbReference type="GO" id="GO:0016874">
    <property type="term" value="F:ligase activity"/>
    <property type="evidence" value="ECO:0007669"/>
    <property type="project" value="UniProtKB-KW"/>
</dbReference>
<dbReference type="EC" id="6.3.4.20" evidence="8"/>
<gene>
    <name evidence="10" type="ORF">H9712_04895</name>
</gene>
<evidence type="ECO:0000256" key="8">
    <source>
        <dbReference type="ARBA" id="ARBA00039149"/>
    </source>
</evidence>
<evidence type="ECO:0000256" key="6">
    <source>
        <dbReference type="ARBA" id="ARBA00022840"/>
    </source>
</evidence>
<protein>
    <recommendedName>
        <fullName evidence="8">7-cyano-7-deazaguanine synthase</fullName>
        <ecNumber evidence="8">6.3.4.20</ecNumber>
    </recommendedName>
</protein>
<dbReference type="InterPro" id="IPR018317">
    <property type="entry name" value="QueC"/>
</dbReference>
<dbReference type="Proteomes" id="UP000823921">
    <property type="component" value="Unassembled WGS sequence"/>
</dbReference>
<keyword evidence="4" id="KW-0547">Nucleotide-binding</keyword>
<evidence type="ECO:0000256" key="5">
    <source>
        <dbReference type="ARBA" id="ARBA00022833"/>
    </source>
</evidence>
<evidence type="ECO:0000313" key="11">
    <source>
        <dbReference type="Proteomes" id="UP000823921"/>
    </source>
</evidence>
<dbReference type="SUPFAM" id="SSF52402">
    <property type="entry name" value="Adenine nucleotide alpha hydrolases-like"/>
    <property type="match status" value="1"/>
</dbReference>
<dbReference type="NCBIfam" id="NF041925">
    <property type="entry name" value="QatC"/>
    <property type="match status" value="1"/>
</dbReference>
<dbReference type="PANTHER" id="PTHR42914">
    <property type="entry name" value="7-CYANO-7-DEAZAGUANINE SYNTHASE"/>
    <property type="match status" value="1"/>
</dbReference>
<dbReference type="InterPro" id="IPR014729">
    <property type="entry name" value="Rossmann-like_a/b/a_fold"/>
</dbReference>
<evidence type="ECO:0000256" key="2">
    <source>
        <dbReference type="ARBA" id="ARBA00022598"/>
    </source>
</evidence>
<dbReference type="InterPro" id="IPR049676">
    <property type="entry name" value="QatC"/>
</dbReference>
<dbReference type="PANTHER" id="PTHR42914:SF1">
    <property type="entry name" value="7-CYANO-7-DEAZAGUANINE SYNTHASE"/>
    <property type="match status" value="1"/>
</dbReference>
<keyword evidence="6" id="KW-0067">ATP-binding</keyword>
<dbReference type="GO" id="GO:0046872">
    <property type="term" value="F:metal ion binding"/>
    <property type="evidence" value="ECO:0007669"/>
    <property type="project" value="UniProtKB-KW"/>
</dbReference>
<evidence type="ECO:0000256" key="1">
    <source>
        <dbReference type="ARBA" id="ARBA00005061"/>
    </source>
</evidence>
<dbReference type="EMBL" id="DWXO01000050">
    <property type="protein sequence ID" value="HJB80300.1"/>
    <property type="molecule type" value="Genomic_DNA"/>
</dbReference>
<organism evidence="10 11">
    <name type="scientific">Candidatus Flavonifractor intestinigallinarum</name>
    <dbReference type="NCBI Taxonomy" id="2838586"/>
    <lineage>
        <taxon>Bacteria</taxon>
        <taxon>Bacillati</taxon>
        <taxon>Bacillota</taxon>
        <taxon>Clostridia</taxon>
        <taxon>Eubacteriales</taxon>
        <taxon>Oscillospiraceae</taxon>
        <taxon>Flavonifractor</taxon>
    </lineage>
</organism>
<comment type="similarity">
    <text evidence="7">Belongs to the QueC family.</text>
</comment>
<reference evidence="10" key="2">
    <citation type="submission" date="2021-04" db="EMBL/GenBank/DDBJ databases">
        <authorList>
            <person name="Gilroy R."/>
        </authorList>
    </citation>
    <scope>NUCLEOTIDE SEQUENCE</scope>
    <source>
        <strain evidence="10">CHK192-8294</strain>
    </source>
</reference>
<sequence length="460" mass="52260">MKIWINKCIENEKSTYFNDALTFNLSVPGRGGLIASNIRDGWYRKLGIQSVSPICEDLYILALSIFAADKRISRSSATDGWTRKLHLSIPVIEYIRWNSVRTDLEKMFSFLSGDIWTIDFRECEPTNRYQDNHKKPPIKLVSPETYDAVSLFSGGLDSYCGAYELLSQGKKVVFVGFKEFGKLEQIQNEIVNHFDKSFPETSKMLFTFTAKAYKPLGIEKLPAENTSRSRSFLFLAAAICVAEAIGVNTPVYIPENGFIGLNLPLTPGRKGSCSTRTTHPYFLKMLNQILLQLGINHEIINPYAFMTKREMIQQHKDSAGFLDCVFKTISCSHPCNTRWHGKSLPENCGYCYPCLIRQSSLLDLTVPNEHYTFDALSYDYIVHATNSRRSDLVDLLSSISTAVKSDDQALLKRIKQTGQLSKEEVIAFLRLYKATINDLLELFSRDKDLMRMIGMEYAPN</sequence>
<keyword evidence="2" id="KW-0436">Ligase</keyword>
<evidence type="ECO:0000256" key="3">
    <source>
        <dbReference type="ARBA" id="ARBA00022723"/>
    </source>
</evidence>
<comment type="catalytic activity">
    <reaction evidence="9">
        <text>7-carboxy-7-carbaguanine + NH4(+) + 2 ATP = 7-cyano-7-carbaguanine + 2 AMP + 2 diphosphate + 2 H(+)</text>
        <dbReference type="Rhea" id="RHEA:27982"/>
        <dbReference type="ChEBI" id="CHEBI:15378"/>
        <dbReference type="ChEBI" id="CHEBI:28938"/>
        <dbReference type="ChEBI" id="CHEBI:30616"/>
        <dbReference type="ChEBI" id="CHEBI:33019"/>
        <dbReference type="ChEBI" id="CHEBI:45075"/>
        <dbReference type="ChEBI" id="CHEBI:61036"/>
        <dbReference type="ChEBI" id="CHEBI:456215"/>
        <dbReference type="EC" id="6.3.4.20"/>
    </reaction>
</comment>
<dbReference type="AlphaFoldDB" id="A0A9D2SBL4"/>
<evidence type="ECO:0000313" key="10">
    <source>
        <dbReference type="EMBL" id="HJB80300.1"/>
    </source>
</evidence>
<evidence type="ECO:0000256" key="4">
    <source>
        <dbReference type="ARBA" id="ARBA00022741"/>
    </source>
</evidence>